<keyword evidence="3" id="KW-1185">Reference proteome</keyword>
<comment type="caution">
    <text evidence="2">The sequence shown here is derived from an EMBL/GenBank/DDBJ whole genome shotgun (WGS) entry which is preliminary data.</text>
</comment>
<sequence>MKLIHYLFRLIYNRFDLLNLKSGTLNFVFNFFSELIKDTYSFFVEHTFCLINSCLYDDDINNSVKDSRDKTHLSLGFMMGFCVLFFVSTFSKEFLIK</sequence>
<feature type="transmembrane region" description="Helical" evidence="1">
    <location>
        <begin position="73"/>
        <end position="91"/>
    </location>
</feature>
<evidence type="ECO:0000313" key="3">
    <source>
        <dbReference type="Proteomes" id="UP000037069"/>
    </source>
</evidence>
<dbReference type="AlphaFoldDB" id="A0A0L0BRS8"/>
<evidence type="ECO:0000313" key="2">
    <source>
        <dbReference type="EMBL" id="KNC22731.1"/>
    </source>
</evidence>
<feature type="non-terminal residue" evidence="2">
    <location>
        <position position="97"/>
    </location>
</feature>
<accession>A0A0L0BRS8</accession>
<evidence type="ECO:0000256" key="1">
    <source>
        <dbReference type="SAM" id="Phobius"/>
    </source>
</evidence>
<name>A0A0L0BRS8_LUCCU</name>
<proteinExistence type="predicted"/>
<gene>
    <name evidence="2" type="ORF">FF38_04059</name>
</gene>
<organism evidence="2 3">
    <name type="scientific">Lucilia cuprina</name>
    <name type="common">Green bottle fly</name>
    <name type="synonym">Australian sheep blowfly</name>
    <dbReference type="NCBI Taxonomy" id="7375"/>
    <lineage>
        <taxon>Eukaryota</taxon>
        <taxon>Metazoa</taxon>
        <taxon>Ecdysozoa</taxon>
        <taxon>Arthropoda</taxon>
        <taxon>Hexapoda</taxon>
        <taxon>Insecta</taxon>
        <taxon>Pterygota</taxon>
        <taxon>Neoptera</taxon>
        <taxon>Endopterygota</taxon>
        <taxon>Diptera</taxon>
        <taxon>Brachycera</taxon>
        <taxon>Muscomorpha</taxon>
        <taxon>Oestroidea</taxon>
        <taxon>Calliphoridae</taxon>
        <taxon>Luciliinae</taxon>
        <taxon>Lucilia</taxon>
    </lineage>
</organism>
<protein>
    <submittedName>
        <fullName evidence="2">Uncharacterized protein</fullName>
    </submittedName>
</protein>
<dbReference type="Proteomes" id="UP000037069">
    <property type="component" value="Unassembled WGS sequence"/>
</dbReference>
<keyword evidence="1" id="KW-0812">Transmembrane</keyword>
<keyword evidence="1" id="KW-0472">Membrane</keyword>
<keyword evidence="1" id="KW-1133">Transmembrane helix</keyword>
<dbReference type="EMBL" id="JRES01001455">
    <property type="protein sequence ID" value="KNC22731.1"/>
    <property type="molecule type" value="Genomic_DNA"/>
</dbReference>
<reference evidence="2 3" key="1">
    <citation type="journal article" date="2015" name="Nat. Commun.">
        <title>Lucilia cuprina genome unlocks parasitic fly biology to underpin future interventions.</title>
        <authorList>
            <person name="Anstead C.A."/>
            <person name="Korhonen P.K."/>
            <person name="Young N.D."/>
            <person name="Hall R.S."/>
            <person name="Jex A.R."/>
            <person name="Murali S.C."/>
            <person name="Hughes D.S."/>
            <person name="Lee S.F."/>
            <person name="Perry T."/>
            <person name="Stroehlein A.J."/>
            <person name="Ansell B.R."/>
            <person name="Breugelmans B."/>
            <person name="Hofmann A."/>
            <person name="Qu J."/>
            <person name="Dugan S."/>
            <person name="Lee S.L."/>
            <person name="Chao H."/>
            <person name="Dinh H."/>
            <person name="Han Y."/>
            <person name="Doddapaneni H.V."/>
            <person name="Worley K.C."/>
            <person name="Muzny D.M."/>
            <person name="Ioannidis P."/>
            <person name="Waterhouse R.M."/>
            <person name="Zdobnov E.M."/>
            <person name="James P.J."/>
            <person name="Bagnall N.H."/>
            <person name="Kotze A.C."/>
            <person name="Gibbs R.A."/>
            <person name="Richards S."/>
            <person name="Batterham P."/>
            <person name="Gasser R.B."/>
        </authorList>
    </citation>
    <scope>NUCLEOTIDE SEQUENCE [LARGE SCALE GENOMIC DNA]</scope>
    <source>
        <strain evidence="2 3">LS</strain>
        <tissue evidence="2">Full body</tissue>
    </source>
</reference>